<comment type="caution">
    <text evidence="1">The sequence shown here is derived from an EMBL/GenBank/DDBJ whole genome shotgun (WGS) entry which is preliminary data.</text>
</comment>
<protein>
    <recommendedName>
        <fullName evidence="3">Aminoglycoside phosphotransferase domain-containing protein</fullName>
    </recommendedName>
</protein>
<reference evidence="1 2" key="1">
    <citation type="journal article" date="2022" name="G3 (Bethesda)">
        <title>Enemy or ally: a genomic approach to elucidate the lifestyle of Phyllosticta citrichinaensis.</title>
        <authorList>
            <person name="Buijs V.A."/>
            <person name="Groenewald J.Z."/>
            <person name="Haridas S."/>
            <person name="LaButti K.M."/>
            <person name="Lipzen A."/>
            <person name="Martin F.M."/>
            <person name="Barry K."/>
            <person name="Grigoriev I.V."/>
            <person name="Crous P.W."/>
            <person name="Seidl M.F."/>
        </authorList>
    </citation>
    <scope>NUCLEOTIDE SEQUENCE [LARGE SCALE GENOMIC DNA]</scope>
    <source>
        <strain evidence="1 2">CBS 129764</strain>
    </source>
</reference>
<dbReference type="InterPro" id="IPR051678">
    <property type="entry name" value="AGP_Transferase"/>
</dbReference>
<name>A0ABR1Y894_9PEZI</name>
<dbReference type="EMBL" id="JBBWUH010000001">
    <property type="protein sequence ID" value="KAK8178045.1"/>
    <property type="molecule type" value="Genomic_DNA"/>
</dbReference>
<dbReference type="PANTHER" id="PTHR21310:SF43">
    <property type="entry name" value="AMINOGLYCOSIDE PHOSPHOTRANSFERASE DOMAIN-CONTAINING PROTEIN"/>
    <property type="match status" value="1"/>
</dbReference>
<sequence>MLGKSTQGRVLKVPVPEAKIWINQDLGAVFSHRGIAMDFAEGFPASSAKEILQKDVLARTRLTHSGWQIEKRVSLFTFDRYGSLYRPSSDFMYEVPEGQKARVLHGASPEEKQLTESEFYIGRSCESMLFKGDGRHLMEEYHGPWTCAYDYVESRFRCQIGCLSKKINTRDNVDKASIPYEYHIELLQRVLSIDPYIMPKDNDLTSPKLHHPAFSLDNIYVDEDFRVKTVIGWRSSWVGPAFASLSWALQLAPDEIKPPLLRLTFDLTKTFLSRRSMSSPAPAQEDCFFAYLSFCRLCNQGKDYKTFYDFAAIRGIAEHKVDYYCLPIEEGGVEEMASGNFYRSFRLKGRLPWDSPFEGFSSTRVMKLTHLSFKKSRLVDQIVNSEASTVQFALKLLDLAVPMIWMSSSPGYLESDAGEPGDEALPAMQFIFMNAVEGTSLRQAWEGMDLKAQVTALTEIFEFEQKLASHHFKSLVNPSFASFEPALMLKAGMDLSALIKITSSTSIHCKSLSQGLGELGPVPLSMWE</sequence>
<dbReference type="PANTHER" id="PTHR21310">
    <property type="entry name" value="AMINOGLYCOSIDE PHOSPHOTRANSFERASE-RELATED-RELATED"/>
    <property type="match status" value="1"/>
</dbReference>
<accession>A0ABR1Y894</accession>
<dbReference type="Proteomes" id="UP001456524">
    <property type="component" value="Unassembled WGS sequence"/>
</dbReference>
<evidence type="ECO:0000313" key="1">
    <source>
        <dbReference type="EMBL" id="KAK8178045.1"/>
    </source>
</evidence>
<keyword evidence="2" id="KW-1185">Reference proteome</keyword>
<organism evidence="1 2">
    <name type="scientific">Phyllosticta citrichinensis</name>
    <dbReference type="NCBI Taxonomy" id="1130410"/>
    <lineage>
        <taxon>Eukaryota</taxon>
        <taxon>Fungi</taxon>
        <taxon>Dikarya</taxon>
        <taxon>Ascomycota</taxon>
        <taxon>Pezizomycotina</taxon>
        <taxon>Dothideomycetes</taxon>
        <taxon>Dothideomycetes incertae sedis</taxon>
        <taxon>Botryosphaeriales</taxon>
        <taxon>Phyllostictaceae</taxon>
        <taxon>Phyllosticta</taxon>
    </lineage>
</organism>
<proteinExistence type="predicted"/>
<evidence type="ECO:0000313" key="2">
    <source>
        <dbReference type="Proteomes" id="UP001456524"/>
    </source>
</evidence>
<gene>
    <name evidence="1" type="ORF">IWX90DRAFT_40945</name>
</gene>
<evidence type="ECO:0008006" key="3">
    <source>
        <dbReference type="Google" id="ProtNLM"/>
    </source>
</evidence>